<evidence type="ECO:0000313" key="3">
    <source>
        <dbReference type="Proteomes" id="UP000226437"/>
    </source>
</evidence>
<comment type="caution">
    <text evidence="2">The sequence shown here is derived from an EMBL/GenBank/DDBJ whole genome shotgun (WGS) entry which is preliminary data.</text>
</comment>
<dbReference type="EMBL" id="PDLO01000001">
    <property type="protein sequence ID" value="PHK99821.1"/>
    <property type="molecule type" value="Genomic_DNA"/>
</dbReference>
<gene>
    <name evidence="2" type="ORF">CGL56_01900</name>
</gene>
<dbReference type="OrthoDB" id="9789501at2"/>
<dbReference type="Proteomes" id="UP000226437">
    <property type="component" value="Unassembled WGS sequence"/>
</dbReference>
<proteinExistence type="predicted"/>
<dbReference type="InterPro" id="IPR014914">
    <property type="entry name" value="RES_dom"/>
</dbReference>
<evidence type="ECO:0000313" key="2">
    <source>
        <dbReference type="EMBL" id="PHK99821.1"/>
    </source>
</evidence>
<reference evidence="2 3" key="1">
    <citation type="submission" date="2017-10" db="EMBL/GenBank/DDBJ databases">
        <title>The draft genome sequence of Lewinella marina KCTC 32374.</title>
        <authorList>
            <person name="Wang K."/>
        </authorList>
    </citation>
    <scope>NUCLEOTIDE SEQUENCE [LARGE SCALE GENOMIC DNA]</scope>
    <source>
        <strain evidence="2 3">MKG-38</strain>
    </source>
</reference>
<dbReference type="RefSeq" id="WP_099104800.1">
    <property type="nucleotide sequence ID" value="NZ_JAATJF010000001.1"/>
</dbReference>
<dbReference type="SMART" id="SM00953">
    <property type="entry name" value="RES"/>
    <property type="match status" value="1"/>
</dbReference>
<feature type="domain" description="RES" evidence="1">
    <location>
        <begin position="14"/>
        <end position="139"/>
    </location>
</feature>
<organism evidence="2 3">
    <name type="scientific">Neolewinella marina</name>
    <dbReference type="NCBI Taxonomy" id="438751"/>
    <lineage>
        <taxon>Bacteria</taxon>
        <taxon>Pseudomonadati</taxon>
        <taxon>Bacteroidota</taxon>
        <taxon>Saprospiria</taxon>
        <taxon>Saprospirales</taxon>
        <taxon>Lewinellaceae</taxon>
        <taxon>Neolewinella</taxon>
    </lineage>
</organism>
<dbReference type="Pfam" id="PF08808">
    <property type="entry name" value="RES"/>
    <property type="match status" value="1"/>
</dbReference>
<dbReference type="AlphaFoldDB" id="A0A2G0CIL1"/>
<accession>A0A2G0CIL1</accession>
<evidence type="ECO:0000259" key="1">
    <source>
        <dbReference type="SMART" id="SM00953"/>
    </source>
</evidence>
<name>A0A2G0CIL1_9BACT</name>
<sequence>MLVYRIAKKQYIRDLSGTGAKLYGGRWNPKGYAMLYTSENKSLAALEVLVHLSPGTVPDDLIIATLRLPDGEVSDYEGEALSTANPDPPTHRFFAEAGKAWLDSRACLAWKVPSVLIPGEHNILINPSHHTADQIQLEALEPFTFDERFFIW</sequence>
<keyword evidence="3" id="KW-1185">Reference proteome</keyword>
<protein>
    <submittedName>
        <fullName evidence="2">RES superfamily protein</fullName>
    </submittedName>
</protein>